<reference evidence="1 2" key="1">
    <citation type="journal article" date="2017" name="Front. Genet.">
        <title>Draft sequencing of the heterozygous diploid genome of Satsuma (Citrus unshiu Marc.) using a hybrid assembly approach.</title>
        <authorList>
            <person name="Shimizu T."/>
            <person name="Tanizawa Y."/>
            <person name="Mochizuki T."/>
            <person name="Nagasaki H."/>
            <person name="Yoshioka T."/>
            <person name="Toyoda A."/>
            <person name="Fujiyama A."/>
            <person name="Kaminuma E."/>
            <person name="Nakamura Y."/>
        </authorList>
    </citation>
    <scope>NUCLEOTIDE SEQUENCE [LARGE SCALE GENOMIC DNA]</scope>
    <source>
        <strain evidence="2">cv. Miyagawa wase</strain>
    </source>
</reference>
<accession>A0A2H5PZY7</accession>
<proteinExistence type="predicted"/>
<sequence>MEKELEKIEFKNEFRDAKLGGSSLFYRYTKYIITIGLKTFWTLRIVPHHRSTDFDYPEFKSDVRFAV</sequence>
<dbReference type="AlphaFoldDB" id="A0A2H5PZY7"/>
<organism evidence="1 2">
    <name type="scientific">Citrus unshiu</name>
    <name type="common">Satsuma mandarin</name>
    <name type="synonym">Citrus nobilis var. unshiu</name>
    <dbReference type="NCBI Taxonomy" id="55188"/>
    <lineage>
        <taxon>Eukaryota</taxon>
        <taxon>Viridiplantae</taxon>
        <taxon>Streptophyta</taxon>
        <taxon>Embryophyta</taxon>
        <taxon>Tracheophyta</taxon>
        <taxon>Spermatophyta</taxon>
        <taxon>Magnoliopsida</taxon>
        <taxon>eudicotyledons</taxon>
        <taxon>Gunneridae</taxon>
        <taxon>Pentapetalae</taxon>
        <taxon>rosids</taxon>
        <taxon>malvids</taxon>
        <taxon>Sapindales</taxon>
        <taxon>Rutaceae</taxon>
        <taxon>Aurantioideae</taxon>
        <taxon>Citrus</taxon>
    </lineage>
</organism>
<gene>
    <name evidence="1" type="ORF">CUMW_183360</name>
</gene>
<evidence type="ECO:0000313" key="1">
    <source>
        <dbReference type="EMBL" id="GAY57950.1"/>
    </source>
</evidence>
<dbReference type="EMBL" id="BDQV01000172">
    <property type="protein sequence ID" value="GAY57950.1"/>
    <property type="molecule type" value="Genomic_DNA"/>
</dbReference>
<dbReference type="Proteomes" id="UP000236630">
    <property type="component" value="Unassembled WGS sequence"/>
</dbReference>
<name>A0A2H5PZY7_CITUN</name>
<evidence type="ECO:0000313" key="2">
    <source>
        <dbReference type="Proteomes" id="UP000236630"/>
    </source>
</evidence>
<comment type="caution">
    <text evidence="1">The sequence shown here is derived from an EMBL/GenBank/DDBJ whole genome shotgun (WGS) entry which is preliminary data.</text>
</comment>
<protein>
    <submittedName>
        <fullName evidence="1">Uncharacterized protein</fullName>
    </submittedName>
</protein>
<keyword evidence="2" id="KW-1185">Reference proteome</keyword>